<feature type="compositionally biased region" description="Basic and acidic residues" evidence="1">
    <location>
        <begin position="287"/>
        <end position="297"/>
    </location>
</feature>
<dbReference type="InParanoid" id="A0A136JGT5"/>
<feature type="region of interest" description="Disordered" evidence="1">
    <location>
        <begin position="83"/>
        <end position="107"/>
    </location>
</feature>
<feature type="compositionally biased region" description="Polar residues" evidence="1">
    <location>
        <begin position="276"/>
        <end position="285"/>
    </location>
</feature>
<evidence type="ECO:0000256" key="1">
    <source>
        <dbReference type="SAM" id="MobiDB-lite"/>
    </source>
</evidence>
<dbReference type="EMBL" id="KQ964245">
    <property type="protein sequence ID" value="KXJ96375.1"/>
    <property type="molecule type" value="Genomic_DNA"/>
</dbReference>
<evidence type="ECO:0000313" key="2">
    <source>
        <dbReference type="EMBL" id="KXJ96375.1"/>
    </source>
</evidence>
<reference evidence="3" key="1">
    <citation type="submission" date="2016-02" db="EMBL/GenBank/DDBJ databases">
        <title>Draft genome sequence of Microdochium bolleyi, a fungal endophyte of beachgrass.</title>
        <authorList>
            <consortium name="DOE Joint Genome Institute"/>
            <person name="David A.S."/>
            <person name="May G."/>
            <person name="Haridas S."/>
            <person name="Lim J."/>
            <person name="Wang M."/>
            <person name="Labutti K."/>
            <person name="Lipzen A."/>
            <person name="Barry K."/>
            <person name="Grigoriev I.V."/>
        </authorList>
    </citation>
    <scope>NUCLEOTIDE SEQUENCE [LARGE SCALE GENOMIC DNA]</scope>
    <source>
        <strain evidence="3">J235TASD1</strain>
    </source>
</reference>
<keyword evidence="3" id="KW-1185">Reference proteome</keyword>
<evidence type="ECO:0000313" key="3">
    <source>
        <dbReference type="Proteomes" id="UP000070501"/>
    </source>
</evidence>
<feature type="region of interest" description="Disordered" evidence="1">
    <location>
        <begin position="210"/>
        <end position="237"/>
    </location>
</feature>
<feature type="compositionally biased region" description="Low complexity" evidence="1">
    <location>
        <begin position="97"/>
        <end position="107"/>
    </location>
</feature>
<protein>
    <submittedName>
        <fullName evidence="2">Uncharacterized protein</fullName>
    </submittedName>
</protein>
<organism evidence="2 3">
    <name type="scientific">Microdochium bolleyi</name>
    <dbReference type="NCBI Taxonomy" id="196109"/>
    <lineage>
        <taxon>Eukaryota</taxon>
        <taxon>Fungi</taxon>
        <taxon>Dikarya</taxon>
        <taxon>Ascomycota</taxon>
        <taxon>Pezizomycotina</taxon>
        <taxon>Sordariomycetes</taxon>
        <taxon>Xylariomycetidae</taxon>
        <taxon>Xylariales</taxon>
        <taxon>Microdochiaceae</taxon>
        <taxon>Microdochium</taxon>
    </lineage>
</organism>
<name>A0A136JGT5_9PEZI</name>
<sequence length="297" mass="32175">MRSPVGRFFLRLRNVLLASPPGIWLQKRAAQVGQSAAGGWVKARWARIRPAPRPPPESPSDKVYDIEYGVPDTPIVAELDANQRIGSPGNPAELDGSPRWSPLRWSRSSASSTSFGVVSRVKTWLVASTQPKSGWTKSFRQSKFDSDGRDRPTSFKSSRPTSEKSTYSLRGSADWGLASPASLKVPTAAHITRAHERNNSLADVLDAGAKSKAANDKGKEPEVAAQSFSPLLPPDADVMNRLSAGTFGAGRASQVMEAESTHTTEPVPPWPLRDTLPSSPAQFSSGRRKEDSYINKS</sequence>
<feature type="compositionally biased region" description="Basic and acidic residues" evidence="1">
    <location>
        <begin position="213"/>
        <end position="222"/>
    </location>
</feature>
<proteinExistence type="predicted"/>
<feature type="region of interest" description="Disordered" evidence="1">
    <location>
        <begin position="249"/>
        <end position="297"/>
    </location>
</feature>
<feature type="compositionally biased region" description="Polar residues" evidence="1">
    <location>
        <begin position="154"/>
        <end position="169"/>
    </location>
</feature>
<dbReference type="AlphaFoldDB" id="A0A136JGT5"/>
<accession>A0A136JGT5</accession>
<dbReference type="Proteomes" id="UP000070501">
    <property type="component" value="Unassembled WGS sequence"/>
</dbReference>
<gene>
    <name evidence="2" type="ORF">Micbo1qcDRAFT_199196</name>
</gene>
<feature type="compositionally biased region" description="Basic and acidic residues" evidence="1">
    <location>
        <begin position="142"/>
        <end position="153"/>
    </location>
</feature>
<feature type="region of interest" description="Disordered" evidence="1">
    <location>
        <begin position="135"/>
        <end position="170"/>
    </location>
</feature>